<dbReference type="AlphaFoldDB" id="A0A015T150"/>
<accession>A0A015T150</accession>
<dbReference type="Proteomes" id="UP000020529">
    <property type="component" value="Unassembled WGS sequence"/>
</dbReference>
<dbReference type="EMBL" id="JGCY01000210">
    <property type="protein sequence ID" value="EXY76202.1"/>
    <property type="molecule type" value="Genomic_DNA"/>
</dbReference>
<gene>
    <name evidence="1" type="ORF">M124_4919</name>
</gene>
<evidence type="ECO:0000313" key="1">
    <source>
        <dbReference type="EMBL" id="EXY76202.1"/>
    </source>
</evidence>
<sequence>MLGVHAASFSSLISGQDLLTGLYVSFGKYLSAYAPFGNVKPCREQQKASRCFHADTCTASFHSNKSNITFIKS</sequence>
<evidence type="ECO:0000313" key="2">
    <source>
        <dbReference type="Proteomes" id="UP000020529"/>
    </source>
</evidence>
<dbReference type="PATRIC" id="fig|1339315.3.peg.780"/>
<proteinExistence type="predicted"/>
<organism evidence="1 2">
    <name type="scientific">Bacteroides fragilis str. 3988T(B)14</name>
    <dbReference type="NCBI Taxonomy" id="1339315"/>
    <lineage>
        <taxon>Bacteria</taxon>
        <taxon>Pseudomonadati</taxon>
        <taxon>Bacteroidota</taxon>
        <taxon>Bacteroidia</taxon>
        <taxon>Bacteroidales</taxon>
        <taxon>Bacteroidaceae</taxon>
        <taxon>Bacteroides</taxon>
    </lineage>
</organism>
<comment type="caution">
    <text evidence="1">The sequence shown here is derived from an EMBL/GenBank/DDBJ whole genome shotgun (WGS) entry which is preliminary data.</text>
</comment>
<reference evidence="1 2" key="1">
    <citation type="submission" date="2014-02" db="EMBL/GenBank/DDBJ databases">
        <authorList>
            <person name="Sears C."/>
            <person name="Carroll K."/>
            <person name="Sack B.R."/>
            <person name="Qadri F."/>
            <person name="Myers L.L."/>
            <person name="Chung G.-T."/>
            <person name="Escheverria P."/>
            <person name="Fraser C.M."/>
            <person name="Sadzewicz L."/>
            <person name="Shefchek K.A."/>
            <person name="Tallon L."/>
            <person name="Das S.P."/>
            <person name="Daugherty S."/>
            <person name="Mongodin E.F."/>
        </authorList>
    </citation>
    <scope>NUCLEOTIDE SEQUENCE [LARGE SCALE GENOMIC DNA]</scope>
    <source>
        <strain evidence="2">3988T(B)14</strain>
    </source>
</reference>
<protein>
    <submittedName>
        <fullName evidence="1">Uncharacterized protein</fullName>
    </submittedName>
</protein>
<name>A0A015T150_BACFG</name>